<evidence type="ECO:0000256" key="5">
    <source>
        <dbReference type="ARBA" id="ARBA00022679"/>
    </source>
</evidence>
<feature type="region of interest" description="Disordered" evidence="9">
    <location>
        <begin position="46"/>
        <end position="66"/>
    </location>
</feature>
<organism evidence="13 14">
    <name type="scientific">Chondrus crispus</name>
    <name type="common">Carrageen Irish moss</name>
    <name type="synonym">Polymorpha crispa</name>
    <dbReference type="NCBI Taxonomy" id="2769"/>
    <lineage>
        <taxon>Eukaryota</taxon>
        <taxon>Rhodophyta</taxon>
        <taxon>Florideophyceae</taxon>
        <taxon>Rhodymeniophycidae</taxon>
        <taxon>Gigartinales</taxon>
        <taxon>Gigartinaceae</taxon>
        <taxon>Chondrus</taxon>
    </lineage>
</organism>
<evidence type="ECO:0000259" key="11">
    <source>
        <dbReference type="Pfam" id="PF02366"/>
    </source>
</evidence>
<dbReference type="OMA" id="YWAPWIY"/>
<dbReference type="GO" id="GO:0004169">
    <property type="term" value="F:dolichyl-phosphate-mannose-protein mannosyltransferase activity"/>
    <property type="evidence" value="ECO:0007669"/>
    <property type="project" value="TreeGrafter"/>
</dbReference>
<dbReference type="Pfam" id="PF16192">
    <property type="entry name" value="PMT_4TMC"/>
    <property type="match status" value="1"/>
</dbReference>
<feature type="transmembrane region" description="Helical" evidence="10">
    <location>
        <begin position="259"/>
        <end position="292"/>
    </location>
</feature>
<dbReference type="PANTHER" id="PTHR10050:SF46">
    <property type="entry name" value="PROTEIN O-MANNOSYL-TRANSFERASE 2"/>
    <property type="match status" value="1"/>
</dbReference>
<dbReference type="GO" id="GO:0012505">
    <property type="term" value="C:endomembrane system"/>
    <property type="evidence" value="ECO:0007669"/>
    <property type="project" value="UniProtKB-SubCell"/>
</dbReference>
<evidence type="ECO:0000313" key="14">
    <source>
        <dbReference type="Proteomes" id="UP000012073"/>
    </source>
</evidence>
<keyword evidence="14" id="KW-1185">Reference proteome</keyword>
<comment type="similarity">
    <text evidence="3">Belongs to the glycosyltransferase 39 family.</text>
</comment>
<dbReference type="Gramene" id="CDF36050">
    <property type="protein sequence ID" value="CDF36050"/>
    <property type="gene ID" value="CHC_T00010153001"/>
</dbReference>
<evidence type="ECO:0000256" key="10">
    <source>
        <dbReference type="SAM" id="Phobius"/>
    </source>
</evidence>
<dbReference type="Pfam" id="PF02366">
    <property type="entry name" value="PMT"/>
    <property type="match status" value="1"/>
</dbReference>
<dbReference type="InterPro" id="IPR003342">
    <property type="entry name" value="ArnT-like_N"/>
</dbReference>
<dbReference type="GO" id="GO:0016020">
    <property type="term" value="C:membrane"/>
    <property type="evidence" value="ECO:0007669"/>
    <property type="project" value="InterPro"/>
</dbReference>
<evidence type="ECO:0000256" key="7">
    <source>
        <dbReference type="ARBA" id="ARBA00022989"/>
    </source>
</evidence>
<feature type="transmembrane region" description="Helical" evidence="10">
    <location>
        <begin position="135"/>
        <end position="153"/>
    </location>
</feature>
<dbReference type="RefSeq" id="XP_005715869.1">
    <property type="nucleotide sequence ID" value="XM_005715812.1"/>
</dbReference>
<feature type="transmembrane region" description="Helical" evidence="10">
    <location>
        <begin position="516"/>
        <end position="537"/>
    </location>
</feature>
<keyword evidence="4 13" id="KW-0328">Glycosyltransferase</keyword>
<evidence type="ECO:0000256" key="2">
    <source>
        <dbReference type="ARBA" id="ARBA00004922"/>
    </source>
</evidence>
<evidence type="ECO:0000313" key="13">
    <source>
        <dbReference type="EMBL" id="CDF36050.1"/>
    </source>
</evidence>
<dbReference type="InterPro" id="IPR027005">
    <property type="entry name" value="PMT-like"/>
</dbReference>
<dbReference type="Proteomes" id="UP000012073">
    <property type="component" value="Unassembled WGS sequence"/>
</dbReference>
<dbReference type="GeneID" id="17323576"/>
<feature type="transmembrane region" description="Helical" evidence="10">
    <location>
        <begin position="416"/>
        <end position="443"/>
    </location>
</feature>
<evidence type="ECO:0000256" key="6">
    <source>
        <dbReference type="ARBA" id="ARBA00022692"/>
    </source>
</evidence>
<dbReference type="InterPro" id="IPR032421">
    <property type="entry name" value="PMT_4TMC"/>
</dbReference>
<evidence type="ECO:0000256" key="3">
    <source>
        <dbReference type="ARBA" id="ARBA00007222"/>
    </source>
</evidence>
<feature type="domain" description="Protein O-mannosyl-transferase C-terminal four TM" evidence="12">
    <location>
        <begin position="362"/>
        <end position="555"/>
    </location>
</feature>
<keyword evidence="8 10" id="KW-0472">Membrane</keyword>
<keyword evidence="5 13" id="KW-0808">Transferase</keyword>
<evidence type="ECO:0000256" key="8">
    <source>
        <dbReference type="ARBA" id="ARBA00023136"/>
    </source>
</evidence>
<dbReference type="UniPathway" id="UPA00378"/>
<gene>
    <name evidence="13" type="ORF">CHC_T00010153001</name>
</gene>
<sequence>DEGCSHSRCYYELLPTRESNFFNPVGMREGTASPLLRVSMEGLHQRKVGQHNPEPSSSRKNSEADHLLKPAKHRSSAPRLSSTAACDAFILIFFTVSAIATRFYRLDYPAAVVFDELHFSKFVDRILTHTWFFDIHPPLGKLILAYVSFFLGYRPDPDFVIEKIGHEYPVHMNYVVVRAVSASFSVGTVPLTYLVSRKLGLSPISSSVATTSVLLDFLGIIEGRLILMDSQLLFFSQLSLYCALFLWRSEPGTHRRTMWLILTGLACGTALSIKHTALGTPGLIALISFFGLHFTPMPLSLRECLCAGFSGLGVYTATFYVMFNTLWKTGAKYDNFMPMHFKRTLVGSDHYNATARRVSFPRLFLYLNRRMLASNASIKKRHSWESDWYHWIANWRGVLYFVKKYTHGSKELKEQIYLLGNPVCIYLTLVSVCLFVVVTLFSVRYRYYIRRKLDMTQFLRMRSNGVFLLSGWLCNLLPYILVDRAAFLYHYIPGLFYGQLLTAVVMDMIPPKVRSLAGGLAMAFMFAAYVYWAPWIYAFPLTKEQHDERRWLPRWT</sequence>
<feature type="transmembrane region" description="Helical" evidence="10">
    <location>
        <begin position="488"/>
        <end position="509"/>
    </location>
</feature>
<feature type="transmembrane region" description="Helical" evidence="10">
    <location>
        <begin position="464"/>
        <end position="482"/>
    </location>
</feature>
<name>R7QF68_CHOCR</name>
<comment type="pathway">
    <text evidence="2">Protein modification; protein glycosylation.</text>
</comment>
<feature type="transmembrane region" description="Helical" evidence="10">
    <location>
        <begin position="304"/>
        <end position="323"/>
    </location>
</feature>
<feature type="transmembrane region" description="Helical" evidence="10">
    <location>
        <begin position="84"/>
        <end position="104"/>
    </location>
</feature>
<reference evidence="14" key="1">
    <citation type="journal article" date="2013" name="Proc. Natl. Acad. Sci. U.S.A.">
        <title>Genome structure and metabolic features in the red seaweed Chondrus crispus shed light on evolution of the Archaeplastida.</title>
        <authorList>
            <person name="Collen J."/>
            <person name="Porcel B."/>
            <person name="Carre W."/>
            <person name="Ball S.G."/>
            <person name="Chaparro C."/>
            <person name="Tonon T."/>
            <person name="Barbeyron T."/>
            <person name="Michel G."/>
            <person name="Noel B."/>
            <person name="Valentin K."/>
            <person name="Elias M."/>
            <person name="Artiguenave F."/>
            <person name="Arun A."/>
            <person name="Aury J.M."/>
            <person name="Barbosa-Neto J.F."/>
            <person name="Bothwell J.H."/>
            <person name="Bouget F.Y."/>
            <person name="Brillet L."/>
            <person name="Cabello-Hurtado F."/>
            <person name="Capella-Gutierrez S."/>
            <person name="Charrier B."/>
            <person name="Cladiere L."/>
            <person name="Cock J.M."/>
            <person name="Coelho S.M."/>
            <person name="Colleoni C."/>
            <person name="Czjzek M."/>
            <person name="Da Silva C."/>
            <person name="Delage L."/>
            <person name="Denoeud F."/>
            <person name="Deschamps P."/>
            <person name="Dittami S.M."/>
            <person name="Gabaldon T."/>
            <person name="Gachon C.M."/>
            <person name="Groisillier A."/>
            <person name="Herve C."/>
            <person name="Jabbari K."/>
            <person name="Katinka M."/>
            <person name="Kloareg B."/>
            <person name="Kowalczyk N."/>
            <person name="Labadie K."/>
            <person name="Leblanc C."/>
            <person name="Lopez P.J."/>
            <person name="McLachlan D.H."/>
            <person name="Meslet-Cladiere L."/>
            <person name="Moustafa A."/>
            <person name="Nehr Z."/>
            <person name="Nyvall Collen P."/>
            <person name="Panaud O."/>
            <person name="Partensky F."/>
            <person name="Poulain J."/>
            <person name="Rensing S.A."/>
            <person name="Rousvoal S."/>
            <person name="Samson G."/>
            <person name="Symeonidi A."/>
            <person name="Weissenbach J."/>
            <person name="Zambounis A."/>
            <person name="Wincker P."/>
            <person name="Boyen C."/>
        </authorList>
    </citation>
    <scope>NUCLEOTIDE SEQUENCE [LARGE SCALE GENOMIC DNA]</scope>
    <source>
        <strain evidence="14">cv. Stackhouse</strain>
    </source>
</reference>
<evidence type="ECO:0000256" key="1">
    <source>
        <dbReference type="ARBA" id="ARBA00004127"/>
    </source>
</evidence>
<protein>
    <submittedName>
        <fullName evidence="13">Dolichyl-phosphate-mannose--protein mannosyltransferase, family GT39</fullName>
    </submittedName>
</protein>
<feature type="domain" description="ArnT-like N-terminal" evidence="11">
    <location>
        <begin position="93"/>
        <end position="288"/>
    </location>
</feature>
<feature type="transmembrane region" description="Helical" evidence="10">
    <location>
        <begin position="174"/>
        <end position="195"/>
    </location>
</feature>
<keyword evidence="6 10" id="KW-0812">Transmembrane</keyword>
<keyword evidence="7 10" id="KW-1133">Transmembrane helix</keyword>
<feature type="transmembrane region" description="Helical" evidence="10">
    <location>
        <begin position="232"/>
        <end position="247"/>
    </location>
</feature>
<evidence type="ECO:0000259" key="12">
    <source>
        <dbReference type="Pfam" id="PF16192"/>
    </source>
</evidence>
<dbReference type="OrthoDB" id="4896at2759"/>
<dbReference type="KEGG" id="ccp:CHC_T00010153001"/>
<accession>R7QF68</accession>
<dbReference type="PANTHER" id="PTHR10050">
    <property type="entry name" value="DOLICHYL-PHOSPHATE-MANNOSE--PROTEIN MANNOSYLTRANSFERASE"/>
    <property type="match status" value="1"/>
</dbReference>
<comment type="subcellular location">
    <subcellularLocation>
        <location evidence="1">Endomembrane system</location>
        <topology evidence="1">Multi-pass membrane protein</topology>
    </subcellularLocation>
</comment>
<dbReference type="EMBL" id="HG001756">
    <property type="protein sequence ID" value="CDF36050.1"/>
    <property type="molecule type" value="Genomic_DNA"/>
</dbReference>
<feature type="non-terminal residue" evidence="13">
    <location>
        <position position="1"/>
    </location>
</feature>
<dbReference type="AlphaFoldDB" id="R7QF68"/>
<evidence type="ECO:0000256" key="4">
    <source>
        <dbReference type="ARBA" id="ARBA00022676"/>
    </source>
</evidence>
<evidence type="ECO:0000256" key="9">
    <source>
        <dbReference type="SAM" id="MobiDB-lite"/>
    </source>
</evidence>
<proteinExistence type="inferred from homology"/>